<feature type="transmembrane region" description="Helical" evidence="5">
    <location>
        <begin position="28"/>
        <end position="48"/>
    </location>
</feature>
<evidence type="ECO:0000256" key="2">
    <source>
        <dbReference type="ARBA" id="ARBA00022692"/>
    </source>
</evidence>
<feature type="transmembrane region" description="Helical" evidence="5">
    <location>
        <begin position="79"/>
        <end position="100"/>
    </location>
</feature>
<organism evidence="6">
    <name type="scientific">marine metagenome</name>
    <dbReference type="NCBI Taxonomy" id="408172"/>
    <lineage>
        <taxon>unclassified sequences</taxon>
        <taxon>metagenomes</taxon>
        <taxon>ecological metagenomes</taxon>
    </lineage>
</organism>
<dbReference type="PANTHER" id="PTHR36917">
    <property type="entry name" value="INTRACELLULAR SEPTATION PROTEIN A-RELATED"/>
    <property type="match status" value="1"/>
</dbReference>
<dbReference type="NCBIfam" id="TIGR00997">
    <property type="entry name" value="ispZ"/>
    <property type="match status" value="1"/>
</dbReference>
<feature type="transmembrane region" description="Helical" evidence="5">
    <location>
        <begin position="55"/>
        <end position="73"/>
    </location>
</feature>
<name>A0A381X991_9ZZZZ</name>
<gene>
    <name evidence="6" type="ORF">METZ01_LOCUS114148</name>
</gene>
<dbReference type="InterPro" id="IPR006008">
    <property type="entry name" value="YciB"/>
</dbReference>
<protein>
    <recommendedName>
        <fullName evidence="7">Intracellular septation protein A</fullName>
    </recommendedName>
</protein>
<evidence type="ECO:0000256" key="5">
    <source>
        <dbReference type="SAM" id="Phobius"/>
    </source>
</evidence>
<feature type="transmembrane region" description="Helical" evidence="5">
    <location>
        <begin position="127"/>
        <end position="145"/>
    </location>
</feature>
<dbReference type="Pfam" id="PF04279">
    <property type="entry name" value="IspA"/>
    <property type="match status" value="1"/>
</dbReference>
<evidence type="ECO:0000256" key="1">
    <source>
        <dbReference type="ARBA" id="ARBA00022475"/>
    </source>
</evidence>
<accession>A0A381X991</accession>
<reference evidence="6" key="1">
    <citation type="submission" date="2018-05" db="EMBL/GenBank/DDBJ databases">
        <authorList>
            <person name="Lanie J.A."/>
            <person name="Ng W.-L."/>
            <person name="Kazmierczak K.M."/>
            <person name="Andrzejewski T.M."/>
            <person name="Davidsen T.M."/>
            <person name="Wayne K.J."/>
            <person name="Tettelin H."/>
            <person name="Glass J.I."/>
            <person name="Rusch D."/>
            <person name="Podicherti R."/>
            <person name="Tsui H.-C.T."/>
            <person name="Winkler M.E."/>
        </authorList>
    </citation>
    <scope>NUCLEOTIDE SEQUENCE</scope>
</reference>
<dbReference type="PANTHER" id="PTHR36917:SF1">
    <property type="entry name" value="INNER MEMBRANE-SPANNING PROTEIN YCIB"/>
    <property type="match status" value="1"/>
</dbReference>
<keyword evidence="2 5" id="KW-0812">Transmembrane</keyword>
<proteinExistence type="inferred from homology"/>
<evidence type="ECO:0000256" key="3">
    <source>
        <dbReference type="ARBA" id="ARBA00022989"/>
    </source>
</evidence>
<evidence type="ECO:0000256" key="4">
    <source>
        <dbReference type="ARBA" id="ARBA00023136"/>
    </source>
</evidence>
<dbReference type="HAMAP" id="MF_00189">
    <property type="entry name" value="YciB"/>
    <property type="match status" value="1"/>
</dbReference>
<keyword evidence="4 5" id="KW-0472">Membrane</keyword>
<evidence type="ECO:0000313" key="6">
    <source>
        <dbReference type="EMBL" id="SVA61294.1"/>
    </source>
</evidence>
<feature type="transmembrane region" description="Helical" evidence="5">
    <location>
        <begin position="7"/>
        <end position="22"/>
    </location>
</feature>
<dbReference type="EMBL" id="UINC01014358">
    <property type="protein sequence ID" value="SVA61294.1"/>
    <property type="molecule type" value="Genomic_DNA"/>
</dbReference>
<keyword evidence="1" id="KW-1003">Cell membrane</keyword>
<keyword evidence="3 5" id="KW-1133">Transmembrane helix</keyword>
<evidence type="ECO:0008006" key="7">
    <source>
        <dbReference type="Google" id="ProtNLM"/>
    </source>
</evidence>
<dbReference type="AlphaFoldDB" id="A0A381X991"/>
<dbReference type="GO" id="GO:0005886">
    <property type="term" value="C:plasma membrane"/>
    <property type="evidence" value="ECO:0007669"/>
    <property type="project" value="TreeGrafter"/>
</dbReference>
<sequence length="179" mass="20636">MKSSIKPIIEFGPLAVFFYYFIKTGEIQSAILPLMIAAAIAIVASLIFEKKVSPMLLFSTILIFIFGSLTIYFNDPFFIKFKVTLVNLIFSIILFVGIYFKKPLLKNLMGSSIQLTDHGWMGLSKRWAYFFLFLAICNEIIYRNFSDTVWVNFKLFGIMGLTFLFIFSQVFFIQKNSSN</sequence>
<feature type="transmembrane region" description="Helical" evidence="5">
    <location>
        <begin position="151"/>
        <end position="173"/>
    </location>
</feature>